<dbReference type="PANTHER" id="PTHR15021">
    <property type="entry name" value="DISCONNECTED-RELATED"/>
    <property type="match status" value="1"/>
</dbReference>
<evidence type="ECO:0000256" key="2">
    <source>
        <dbReference type="SAM" id="MobiDB-lite"/>
    </source>
</evidence>
<feature type="compositionally biased region" description="Basic and acidic residues" evidence="2">
    <location>
        <begin position="21"/>
        <end position="37"/>
    </location>
</feature>
<dbReference type="SMART" id="SM00355">
    <property type="entry name" value="ZnF_C2H2"/>
    <property type="match status" value="6"/>
</dbReference>
<evidence type="ECO:0000259" key="3">
    <source>
        <dbReference type="PROSITE" id="PS50157"/>
    </source>
</evidence>
<feature type="region of interest" description="Disordered" evidence="2">
    <location>
        <begin position="1"/>
        <end position="193"/>
    </location>
</feature>
<feature type="compositionally biased region" description="Basic residues" evidence="2">
    <location>
        <begin position="38"/>
        <end position="52"/>
    </location>
</feature>
<feature type="region of interest" description="Disordered" evidence="2">
    <location>
        <begin position="1186"/>
        <end position="1209"/>
    </location>
</feature>
<protein>
    <submittedName>
        <fullName evidence="4">Zinc finger protein basonuclin-1</fullName>
    </submittedName>
</protein>
<feature type="compositionally biased region" description="Basic residues" evidence="2">
    <location>
        <begin position="8"/>
        <end position="20"/>
    </location>
</feature>
<dbReference type="InterPro" id="IPR013087">
    <property type="entry name" value="Znf_C2H2_type"/>
</dbReference>
<feature type="region of interest" description="Disordered" evidence="2">
    <location>
        <begin position="1079"/>
        <end position="1103"/>
    </location>
</feature>
<organism evidence="4 5">
    <name type="scientific">Crotalus adamanteus</name>
    <name type="common">Eastern diamondback rattlesnake</name>
    <dbReference type="NCBI Taxonomy" id="8729"/>
    <lineage>
        <taxon>Eukaryota</taxon>
        <taxon>Metazoa</taxon>
        <taxon>Chordata</taxon>
        <taxon>Craniata</taxon>
        <taxon>Vertebrata</taxon>
        <taxon>Euteleostomi</taxon>
        <taxon>Lepidosauria</taxon>
        <taxon>Squamata</taxon>
        <taxon>Bifurcata</taxon>
        <taxon>Unidentata</taxon>
        <taxon>Episquamata</taxon>
        <taxon>Toxicofera</taxon>
        <taxon>Serpentes</taxon>
        <taxon>Colubroidea</taxon>
        <taxon>Viperidae</taxon>
        <taxon>Crotalinae</taxon>
        <taxon>Crotalus</taxon>
    </lineage>
</organism>
<dbReference type="Pfam" id="PF00096">
    <property type="entry name" value="zf-C2H2"/>
    <property type="match status" value="1"/>
</dbReference>
<dbReference type="Gene3D" id="3.30.160.60">
    <property type="entry name" value="Classic Zinc Finger"/>
    <property type="match status" value="3"/>
</dbReference>
<dbReference type="PANTHER" id="PTHR15021:SF1">
    <property type="entry name" value="ZINC FINGER PROTEIN BASONUCLIN-1"/>
    <property type="match status" value="1"/>
</dbReference>
<dbReference type="PROSITE" id="PS00028">
    <property type="entry name" value="ZINC_FINGER_C2H2_1"/>
    <property type="match status" value="3"/>
</dbReference>
<dbReference type="InterPro" id="IPR040436">
    <property type="entry name" value="Disconnected-like"/>
</dbReference>
<dbReference type="Pfam" id="PF12874">
    <property type="entry name" value="zf-met"/>
    <property type="match status" value="2"/>
</dbReference>
<dbReference type="EMBL" id="JAOTOJ010000012">
    <property type="protein sequence ID" value="KAK9394018.1"/>
    <property type="molecule type" value="Genomic_DNA"/>
</dbReference>
<reference evidence="4 5" key="1">
    <citation type="journal article" date="2024" name="Proc. Natl. Acad. Sci. U.S.A.">
        <title>The genetic regulatory architecture and epigenomic basis for age-related changes in rattlesnake venom.</title>
        <authorList>
            <person name="Hogan M.P."/>
            <person name="Holding M.L."/>
            <person name="Nystrom G.S."/>
            <person name="Colston T.J."/>
            <person name="Bartlett D.A."/>
            <person name="Mason A.J."/>
            <person name="Ellsworth S.A."/>
            <person name="Rautsaw R.M."/>
            <person name="Lawrence K.C."/>
            <person name="Strickland J.L."/>
            <person name="He B."/>
            <person name="Fraser P."/>
            <person name="Margres M.J."/>
            <person name="Gilbert D.M."/>
            <person name="Gibbs H.L."/>
            <person name="Parkinson C.L."/>
            <person name="Rokyta D.R."/>
        </authorList>
    </citation>
    <scope>NUCLEOTIDE SEQUENCE [LARGE SCALE GENOMIC DNA]</scope>
    <source>
        <strain evidence="4">DRR0105</strain>
    </source>
</reference>
<dbReference type="GO" id="GO:0008270">
    <property type="term" value="F:zinc ion binding"/>
    <property type="evidence" value="ECO:0007669"/>
    <property type="project" value="UniProtKB-KW"/>
</dbReference>
<feature type="region of interest" description="Disordered" evidence="2">
    <location>
        <begin position="498"/>
        <end position="555"/>
    </location>
</feature>
<feature type="region of interest" description="Disordered" evidence="2">
    <location>
        <begin position="719"/>
        <end position="782"/>
    </location>
</feature>
<evidence type="ECO:0000313" key="4">
    <source>
        <dbReference type="EMBL" id="KAK9394018.1"/>
    </source>
</evidence>
<name>A0AAW1AVV7_CROAD</name>
<keyword evidence="5" id="KW-1185">Reference proteome</keyword>
<feature type="domain" description="C2H2-type" evidence="3">
    <location>
        <begin position="1142"/>
        <end position="1165"/>
    </location>
</feature>
<feature type="domain" description="C2H2-type" evidence="3">
    <location>
        <begin position="564"/>
        <end position="592"/>
    </location>
</feature>
<evidence type="ECO:0000313" key="5">
    <source>
        <dbReference type="Proteomes" id="UP001474421"/>
    </source>
</evidence>
<evidence type="ECO:0000256" key="1">
    <source>
        <dbReference type="PROSITE-ProRule" id="PRU00042"/>
    </source>
</evidence>
<feature type="compositionally biased region" description="Acidic residues" evidence="2">
    <location>
        <begin position="1092"/>
        <end position="1102"/>
    </location>
</feature>
<sequence>MRVERRGRGDKKRRERKKGREKREKGGREKRREGGRKERGRKRGRRERKRKGGREESSEGRRERERKEEREKREEEEGRKAGEKEERGKEGEKRGQGREGGRREKEEGRKAGREGERERKEGRERERMRVERRGEGDKKRRERKEGRERREKKGGREGEKREKEEGRKAGRERESDQSQFQTVGSLEAEPGVWGGGGEKAGWCWERSDFTPLCLSLHRPHSGGDGKYFYSSPNRCSARMSEAIRCTLESCSCQCFKTGKINQRQCDQCRHGWVVHALSKLRIPNLYPASQVEIVQSNVVFDISSLMLYGTQAIPVRLKILLDRLFSVLKQEEVVHILHALDWTLQDYIRGYVLQDASGKVLDHWSIMSSEEELATLQQFLRFGETKSIVELMAVQEKEGQSITIPTTASMDIRAFIESCNQRNSNFSASLDKMHPIHIHHFENVVNNMAFMLPFQFYSPVPPPLIGSLPERLLMESSQDHSPDLKPDHYVPFAENSFLTSNPSLQPEKEETVSPDLTFKPKEDVSPSNVKTQTVSSKLETSQLSPESKMRSVDKNGVGTRKGRVFCTACEKTFYDKGTLKIHYNAVHLKIKHKCTIDGCNMVFSSLRSRNRHSANPNPRLHMPMNRNNRDKDLRNGLSIRGLEENKRTDFTLLPPDHRSVPIYGSSGTDSKVQPGFHHSGHNGVLFPNLKTVQPVLPFYRSPVTPAEIAHTPGTLPSLPLVSSSVPEPQGSSALPFDPLPKKKSRKSSMPIKIEKEAVDTTSPSNGVASSEDDGTPKAVSEGPVEMGVSRIEKNTNHLMEKHGEALGTSIPKVGGLKTLQAIETNNQCTETDKLHKPDQDKSLRIASCENVHEAPNQHHDVTKAATEPYSYLREPLNYRIPMNNWPELHYHLLSGSSFGTLSNRSMAVPGFEACNDTDHGHPQSLGLSQEDARFHCDICLKTFKNPYSVKMHFKNVHLKEMHTCIVEGCNAAFPSRRSRDRHSSNLNLHHKLLTKDPLDISKDHFNAINLLKDMAQDVCPEACLKGHMEQHTSVIFKGTNRTGSLVFPISKFTEPCPESCEHNPNEGAILDLSATSSLKSESGTHSSWDSDGGNEESPEALEDSNGSCESLCLMPNEELYQDCCPVEVPTTNFPTAPSSLPITCHLCQKSYSNKGTFRAHYKTVHLRQLHKCKILGCNTMFSSVRSRNRHSQNPNLHKSLSRSTHSPLS</sequence>
<feature type="compositionally biased region" description="Polar residues" evidence="2">
    <location>
        <begin position="759"/>
        <end position="768"/>
    </location>
</feature>
<keyword evidence="1" id="KW-0863">Zinc-finger</keyword>
<dbReference type="PROSITE" id="PS50157">
    <property type="entry name" value="ZINC_FINGER_C2H2_2"/>
    <property type="match status" value="3"/>
</dbReference>
<comment type="caution">
    <text evidence="4">The sequence shown here is derived from an EMBL/GenBank/DDBJ whole genome shotgun (WGS) entry which is preliminary data.</text>
</comment>
<dbReference type="GO" id="GO:0006356">
    <property type="term" value="P:regulation of transcription by RNA polymerase I"/>
    <property type="evidence" value="ECO:0007669"/>
    <property type="project" value="TreeGrafter"/>
</dbReference>
<feature type="region of interest" description="Disordered" evidence="2">
    <location>
        <begin position="610"/>
        <end position="631"/>
    </location>
</feature>
<keyword evidence="1" id="KW-0862">Zinc</keyword>
<accession>A0AAW1AVV7</accession>
<gene>
    <name evidence="4" type="ORF">NXF25_015681</name>
</gene>
<feature type="domain" description="C2H2-type" evidence="3">
    <location>
        <begin position="934"/>
        <end position="962"/>
    </location>
</feature>
<feature type="compositionally biased region" description="Basic and acidic residues" evidence="2">
    <location>
        <begin position="53"/>
        <end position="176"/>
    </location>
</feature>
<feature type="compositionally biased region" description="Polar residues" evidence="2">
    <location>
        <begin position="525"/>
        <end position="545"/>
    </location>
</feature>
<proteinExistence type="predicted"/>
<feature type="compositionally biased region" description="Polar residues" evidence="2">
    <location>
        <begin position="1079"/>
        <end position="1089"/>
    </location>
</feature>
<dbReference type="AlphaFoldDB" id="A0AAW1AVV7"/>
<dbReference type="Proteomes" id="UP001474421">
    <property type="component" value="Unassembled WGS sequence"/>
</dbReference>
<dbReference type="GO" id="GO:0005634">
    <property type="term" value="C:nucleus"/>
    <property type="evidence" value="ECO:0007669"/>
    <property type="project" value="TreeGrafter"/>
</dbReference>
<keyword evidence="1" id="KW-0479">Metal-binding</keyword>